<comment type="caution">
    <text evidence="2">The sequence shown here is derived from an EMBL/GenBank/DDBJ whole genome shotgun (WGS) entry which is preliminary data.</text>
</comment>
<feature type="signal peptide" evidence="1">
    <location>
        <begin position="1"/>
        <end position="25"/>
    </location>
</feature>
<dbReference type="Proteomes" id="UP001149140">
    <property type="component" value="Unassembled WGS sequence"/>
</dbReference>
<protein>
    <recommendedName>
        <fullName evidence="4">Dirigent-like protein</fullName>
    </recommendedName>
</protein>
<evidence type="ECO:0000313" key="2">
    <source>
        <dbReference type="EMBL" id="MDA0161584.1"/>
    </source>
</evidence>
<accession>A0A9X3MS10</accession>
<dbReference type="RefSeq" id="WP_270040801.1">
    <property type="nucleotide sequence ID" value="NZ_JAPDOD010000013.1"/>
</dbReference>
<reference evidence="2" key="1">
    <citation type="submission" date="2022-10" db="EMBL/GenBank/DDBJ databases">
        <title>The WGS of Solirubrobacter ginsenosidimutans DSM 21036.</title>
        <authorList>
            <person name="Jiang Z."/>
        </authorList>
    </citation>
    <scope>NUCLEOTIDE SEQUENCE</scope>
    <source>
        <strain evidence="2">DSM 21036</strain>
    </source>
</reference>
<sequence length="162" mass="16633">MLNHTLRTVAAAAALALIPAASASAAGKTETLRFFSKTDQITHTHADGTVVTDLSTPPVAGDRLDIYASDFAGDHKRHAKKATASEHVVCLFTAASPEPDCTSHVALGGSLLVFHGDPAVVIGGAGKYLGATGRVVSNKTVGDSNDSDVVAKITLRASKSVR</sequence>
<feature type="chain" id="PRO_5040757543" description="Dirigent-like protein" evidence="1">
    <location>
        <begin position="26"/>
        <end position="162"/>
    </location>
</feature>
<evidence type="ECO:0000256" key="1">
    <source>
        <dbReference type="SAM" id="SignalP"/>
    </source>
</evidence>
<gene>
    <name evidence="2" type="ORF">OM076_15005</name>
</gene>
<evidence type="ECO:0000313" key="3">
    <source>
        <dbReference type="Proteomes" id="UP001149140"/>
    </source>
</evidence>
<name>A0A9X3MS10_9ACTN</name>
<organism evidence="2 3">
    <name type="scientific">Solirubrobacter ginsenosidimutans</name>
    <dbReference type="NCBI Taxonomy" id="490573"/>
    <lineage>
        <taxon>Bacteria</taxon>
        <taxon>Bacillati</taxon>
        <taxon>Actinomycetota</taxon>
        <taxon>Thermoleophilia</taxon>
        <taxon>Solirubrobacterales</taxon>
        <taxon>Solirubrobacteraceae</taxon>
        <taxon>Solirubrobacter</taxon>
    </lineage>
</organism>
<keyword evidence="1" id="KW-0732">Signal</keyword>
<evidence type="ECO:0008006" key="4">
    <source>
        <dbReference type="Google" id="ProtNLM"/>
    </source>
</evidence>
<keyword evidence="3" id="KW-1185">Reference proteome</keyword>
<dbReference type="EMBL" id="JAPDOD010000013">
    <property type="protein sequence ID" value="MDA0161584.1"/>
    <property type="molecule type" value="Genomic_DNA"/>
</dbReference>
<dbReference type="AlphaFoldDB" id="A0A9X3MS10"/>
<proteinExistence type="predicted"/>